<evidence type="ECO:0000256" key="2">
    <source>
        <dbReference type="SAM" id="Phobius"/>
    </source>
</evidence>
<gene>
    <name evidence="3" type="ORF">PHY01_44680</name>
</gene>
<dbReference type="AlphaFoldDB" id="A0A4Y3WTG5"/>
<proteinExistence type="predicted"/>
<keyword evidence="2" id="KW-0812">Transmembrane</keyword>
<dbReference type="RefSeq" id="WP_141281443.1">
    <property type="nucleotide sequence ID" value="NZ_BJNG01000040.1"/>
</dbReference>
<feature type="compositionally biased region" description="Low complexity" evidence="1">
    <location>
        <begin position="210"/>
        <end position="219"/>
    </location>
</feature>
<feature type="transmembrane region" description="Helical" evidence="2">
    <location>
        <begin position="43"/>
        <end position="63"/>
    </location>
</feature>
<evidence type="ECO:0000313" key="4">
    <source>
        <dbReference type="Proteomes" id="UP000320338"/>
    </source>
</evidence>
<dbReference type="Proteomes" id="UP000320338">
    <property type="component" value="Unassembled WGS sequence"/>
</dbReference>
<feature type="region of interest" description="Disordered" evidence="1">
    <location>
        <begin position="168"/>
        <end position="219"/>
    </location>
</feature>
<feature type="region of interest" description="Disordered" evidence="1">
    <location>
        <begin position="1"/>
        <end position="24"/>
    </location>
</feature>
<comment type="caution">
    <text evidence="3">The sequence shown here is derived from an EMBL/GenBank/DDBJ whole genome shotgun (WGS) entry which is preliminary data.</text>
</comment>
<dbReference type="OrthoDB" id="3573220at2"/>
<feature type="compositionally biased region" description="Low complexity" evidence="1">
    <location>
        <begin position="173"/>
        <end position="193"/>
    </location>
</feature>
<keyword evidence="2" id="KW-1133">Transmembrane helix</keyword>
<reference evidence="3 4" key="1">
    <citation type="submission" date="2019-06" db="EMBL/GenBank/DDBJ databases">
        <title>Whole genome shotgun sequence of Pseudonocardia hydrocarbonoxydans NBRC 14498.</title>
        <authorList>
            <person name="Hosoyama A."/>
            <person name="Uohara A."/>
            <person name="Ohji S."/>
            <person name="Ichikawa N."/>
        </authorList>
    </citation>
    <scope>NUCLEOTIDE SEQUENCE [LARGE SCALE GENOMIC DNA]</scope>
    <source>
        <strain evidence="3 4">NBRC 14498</strain>
    </source>
</reference>
<evidence type="ECO:0000313" key="3">
    <source>
        <dbReference type="EMBL" id="GEC22185.1"/>
    </source>
</evidence>
<keyword evidence="2" id="KW-0472">Membrane</keyword>
<evidence type="ECO:0000256" key="1">
    <source>
        <dbReference type="SAM" id="MobiDB-lite"/>
    </source>
</evidence>
<organism evidence="3 4">
    <name type="scientific">Pseudonocardia hydrocarbonoxydans</name>
    <dbReference type="NCBI Taxonomy" id="76726"/>
    <lineage>
        <taxon>Bacteria</taxon>
        <taxon>Bacillati</taxon>
        <taxon>Actinomycetota</taxon>
        <taxon>Actinomycetes</taxon>
        <taxon>Pseudonocardiales</taxon>
        <taxon>Pseudonocardiaceae</taxon>
        <taxon>Pseudonocardia</taxon>
    </lineage>
</organism>
<protein>
    <submittedName>
        <fullName evidence="3">Uncharacterized protein</fullName>
    </submittedName>
</protein>
<dbReference type="EMBL" id="BJNG01000040">
    <property type="protein sequence ID" value="GEC22185.1"/>
    <property type="molecule type" value="Genomic_DNA"/>
</dbReference>
<sequence>MTDDDRLAALFSQAAAETPPPPRFDHDRVVATSRRITARRRSAVLGGAMALLVVTGVGVAVGLPRPGGDAVSSAAAPAAAPEAAAEAGAAADAVRAAPVPLGPGTTECAQRQDPQLRAVLEEVLPEVAGAVEAAVTTDCRPGGERGVSLEVSDGGTAGLLTVEYLPPGEPAGPTSGPSAVAATASGGTVVVGSRGEGPGTPAPFADRLDATAADLAPRL</sequence>
<keyword evidence="4" id="KW-1185">Reference proteome</keyword>
<accession>A0A4Y3WTG5</accession>
<name>A0A4Y3WTG5_9PSEU</name>